<gene>
    <name evidence="1" type="ORF">O181_101272</name>
</gene>
<comment type="caution">
    <text evidence="1">The sequence shown here is derived from an EMBL/GenBank/DDBJ whole genome shotgun (WGS) entry which is preliminary data.</text>
</comment>
<organism evidence="1 2">
    <name type="scientific">Austropuccinia psidii MF-1</name>
    <dbReference type="NCBI Taxonomy" id="1389203"/>
    <lineage>
        <taxon>Eukaryota</taxon>
        <taxon>Fungi</taxon>
        <taxon>Dikarya</taxon>
        <taxon>Basidiomycota</taxon>
        <taxon>Pucciniomycotina</taxon>
        <taxon>Pucciniomycetes</taxon>
        <taxon>Pucciniales</taxon>
        <taxon>Sphaerophragmiaceae</taxon>
        <taxon>Austropuccinia</taxon>
    </lineage>
</organism>
<protein>
    <submittedName>
        <fullName evidence="1">Uncharacterized protein</fullName>
    </submittedName>
</protein>
<sequence>MLQEFNCHFSFLSEIVTQSENPTTQPLVPLEEVLTLRGMKPGKKQFGSCIVNMSDFAIKYIVSFLAKLGIRRWAPDLNDLVDALYNEACRISAIQTFCQISISGAYEFMNVNMIYLDEIQLLTKVYNHYAHWYMVQ</sequence>
<keyword evidence="2" id="KW-1185">Reference proteome</keyword>
<evidence type="ECO:0000313" key="2">
    <source>
        <dbReference type="Proteomes" id="UP000765509"/>
    </source>
</evidence>
<proteinExistence type="predicted"/>
<dbReference type="AlphaFoldDB" id="A0A9Q3JGW0"/>
<name>A0A9Q3JGW0_9BASI</name>
<dbReference type="Proteomes" id="UP000765509">
    <property type="component" value="Unassembled WGS sequence"/>
</dbReference>
<reference evidence="1" key="1">
    <citation type="submission" date="2021-03" db="EMBL/GenBank/DDBJ databases">
        <title>Draft genome sequence of rust myrtle Austropuccinia psidii MF-1, a brazilian biotype.</title>
        <authorList>
            <person name="Quecine M.C."/>
            <person name="Pachon D.M.R."/>
            <person name="Bonatelli M.L."/>
            <person name="Correr F.H."/>
            <person name="Franceschini L.M."/>
            <person name="Leite T.F."/>
            <person name="Margarido G.R.A."/>
            <person name="Almeida C.A."/>
            <person name="Ferrarezi J.A."/>
            <person name="Labate C.A."/>
        </authorList>
    </citation>
    <scope>NUCLEOTIDE SEQUENCE</scope>
    <source>
        <strain evidence="1">MF-1</strain>
    </source>
</reference>
<dbReference type="EMBL" id="AVOT02071211">
    <property type="protein sequence ID" value="MBW0561557.1"/>
    <property type="molecule type" value="Genomic_DNA"/>
</dbReference>
<dbReference type="OrthoDB" id="2507590at2759"/>
<accession>A0A9Q3JGW0</accession>
<evidence type="ECO:0000313" key="1">
    <source>
        <dbReference type="EMBL" id="MBW0561557.1"/>
    </source>
</evidence>